<evidence type="ECO:0000256" key="2">
    <source>
        <dbReference type="ARBA" id="ARBA00022481"/>
    </source>
</evidence>
<protein>
    <recommendedName>
        <fullName evidence="6">Fimbrial protein</fullName>
    </recommendedName>
</protein>
<dbReference type="PATRIC" id="fig|1217703.3.peg.875"/>
<proteinExistence type="inferred from homology"/>
<gene>
    <name evidence="4" type="ORF">F904_00906</name>
</gene>
<dbReference type="GO" id="GO:0044096">
    <property type="term" value="C:type IV pilus"/>
    <property type="evidence" value="ECO:0007669"/>
    <property type="project" value="TreeGrafter"/>
</dbReference>
<dbReference type="Pfam" id="PF07963">
    <property type="entry name" value="N_methyl"/>
    <property type="match status" value="1"/>
</dbReference>
<dbReference type="PANTHER" id="PTHR30093">
    <property type="entry name" value="GENERAL SECRETION PATHWAY PROTEIN G"/>
    <property type="match status" value="1"/>
</dbReference>
<dbReference type="PANTHER" id="PTHR30093:SF34">
    <property type="entry name" value="PREPILIN PEPTIDASE-DEPENDENT PROTEIN D"/>
    <property type="match status" value="1"/>
</dbReference>
<keyword evidence="3" id="KW-0812">Transmembrane</keyword>
<evidence type="ECO:0008006" key="6">
    <source>
        <dbReference type="Google" id="ProtNLM"/>
    </source>
</evidence>
<dbReference type="InterPro" id="IPR012902">
    <property type="entry name" value="N_methyl_site"/>
</dbReference>
<keyword evidence="2" id="KW-0488">Methylation</keyword>
<dbReference type="AlphaFoldDB" id="N9LCL9"/>
<dbReference type="Gene3D" id="3.30.700.10">
    <property type="entry name" value="Glycoprotein, Type 4 Pilin"/>
    <property type="match status" value="1"/>
</dbReference>
<dbReference type="InterPro" id="IPR045584">
    <property type="entry name" value="Pilin-like"/>
</dbReference>
<accession>N9LCL9</accession>
<sequence length="157" mass="16121">MKSMQKGFTLIELMIVVAIIGILAAVAIPAYREYVATAYGASTSAAVNNFLPKVQACVQTGIGCGDALKAEINKAAANTANSLSANGNPTEQTAVILRGVSAGCTIEARLDANGGLTWKFGENNAATKEQCAKGAKLDATADYDSALKSATKFADIS</sequence>
<reference evidence="4 5" key="1">
    <citation type="submission" date="2013-02" db="EMBL/GenBank/DDBJ databases">
        <title>The Genome Sequence of Acinetobacter sp. ANC 4105.</title>
        <authorList>
            <consortium name="The Broad Institute Genome Sequencing Platform"/>
            <consortium name="The Broad Institute Genome Sequencing Center for Infectious Disease"/>
            <person name="Cerqueira G."/>
            <person name="Feldgarden M."/>
            <person name="Courvalin P."/>
            <person name="Perichon B."/>
            <person name="Grillot-Courvalin C."/>
            <person name="Clermont D."/>
            <person name="Rocha E."/>
            <person name="Yoon E.-J."/>
            <person name="Nemec A."/>
            <person name="Walker B."/>
            <person name="Young S.K."/>
            <person name="Zeng Q."/>
            <person name="Gargeya S."/>
            <person name="Fitzgerald M."/>
            <person name="Haas B."/>
            <person name="Abouelleil A."/>
            <person name="Alvarado L."/>
            <person name="Arachchi H.M."/>
            <person name="Berlin A.M."/>
            <person name="Chapman S.B."/>
            <person name="Dewar J."/>
            <person name="Goldberg J."/>
            <person name="Griggs A."/>
            <person name="Gujja S."/>
            <person name="Hansen M."/>
            <person name="Howarth C."/>
            <person name="Imamovic A."/>
            <person name="Larimer J."/>
            <person name="McCowan C."/>
            <person name="Murphy C."/>
            <person name="Neiman D."/>
            <person name="Pearson M."/>
            <person name="Priest M."/>
            <person name="Roberts A."/>
            <person name="Saif S."/>
            <person name="Shea T."/>
            <person name="Sisk P."/>
            <person name="Sykes S."/>
            <person name="Wortman J."/>
            <person name="Nusbaum C."/>
            <person name="Birren B."/>
        </authorList>
    </citation>
    <scope>NUCLEOTIDE SEQUENCE [LARGE SCALE GENOMIC DNA]</scope>
    <source>
        <strain evidence="4 5">ANC 4105</strain>
    </source>
</reference>
<dbReference type="HOGENOM" id="CLU_091705_4_5_6"/>
<dbReference type="Proteomes" id="UP000013261">
    <property type="component" value="Unassembled WGS sequence"/>
</dbReference>
<comment type="similarity">
    <text evidence="1">Belongs to the N-Me-Phe pilin family.</text>
</comment>
<organism evidence="4 5">
    <name type="scientific">Acinetobacter dispersus</name>
    <dbReference type="NCBI Taxonomy" id="70348"/>
    <lineage>
        <taxon>Bacteria</taxon>
        <taxon>Pseudomonadati</taxon>
        <taxon>Pseudomonadota</taxon>
        <taxon>Gammaproteobacteria</taxon>
        <taxon>Moraxellales</taxon>
        <taxon>Moraxellaceae</taxon>
        <taxon>Acinetobacter</taxon>
    </lineage>
</organism>
<dbReference type="eggNOG" id="COG4969">
    <property type="taxonomic scope" value="Bacteria"/>
</dbReference>
<dbReference type="NCBIfam" id="TIGR02532">
    <property type="entry name" value="IV_pilin_GFxxxE"/>
    <property type="match status" value="1"/>
</dbReference>
<dbReference type="SUPFAM" id="SSF54523">
    <property type="entry name" value="Pili subunits"/>
    <property type="match status" value="1"/>
</dbReference>
<keyword evidence="3" id="KW-0472">Membrane</keyword>
<comment type="caution">
    <text evidence="4">The sequence shown here is derived from an EMBL/GenBank/DDBJ whole genome shotgun (WGS) entry which is preliminary data.</text>
</comment>
<evidence type="ECO:0000256" key="3">
    <source>
        <dbReference type="SAM" id="Phobius"/>
    </source>
</evidence>
<evidence type="ECO:0000256" key="1">
    <source>
        <dbReference type="ARBA" id="ARBA00005233"/>
    </source>
</evidence>
<keyword evidence="5" id="KW-1185">Reference proteome</keyword>
<feature type="transmembrane region" description="Helical" evidence="3">
    <location>
        <begin position="7"/>
        <end position="31"/>
    </location>
</feature>
<dbReference type="OrthoDB" id="115249at2"/>
<evidence type="ECO:0000313" key="5">
    <source>
        <dbReference type="Proteomes" id="UP000013261"/>
    </source>
</evidence>
<dbReference type="EMBL" id="APRL01000010">
    <property type="protein sequence ID" value="ENW93998.1"/>
    <property type="molecule type" value="Genomic_DNA"/>
</dbReference>
<keyword evidence="3" id="KW-1133">Transmembrane helix</keyword>
<name>N9LCL9_9GAMM</name>
<dbReference type="PROSITE" id="PS00409">
    <property type="entry name" value="PROKAR_NTER_METHYL"/>
    <property type="match status" value="1"/>
</dbReference>
<dbReference type="GO" id="GO:0043107">
    <property type="term" value="P:type IV pilus-dependent motility"/>
    <property type="evidence" value="ECO:0007669"/>
    <property type="project" value="TreeGrafter"/>
</dbReference>
<evidence type="ECO:0000313" key="4">
    <source>
        <dbReference type="EMBL" id="ENW93998.1"/>
    </source>
</evidence>